<dbReference type="AlphaFoldDB" id="A0A2T7BCQ3"/>
<protein>
    <recommendedName>
        <fullName evidence="11">Glutathione hydrolase proenzyme</fullName>
        <ecNumber evidence="11">2.3.2.2</ecNumber>
        <ecNumber evidence="11">3.4.19.13</ecNumber>
    </recommendedName>
    <component>
        <recommendedName>
            <fullName evidence="11">Glutathione hydrolase large chain</fullName>
        </recommendedName>
    </component>
    <component>
        <recommendedName>
            <fullName evidence="11">Glutathione hydrolase small chain</fullName>
        </recommendedName>
    </component>
</protein>
<comment type="similarity">
    <text evidence="3 11">Belongs to the gamma-glutamyltransferase family.</text>
</comment>
<feature type="binding site" evidence="10">
    <location>
        <position position="433"/>
    </location>
    <ligand>
        <name>L-glutamate</name>
        <dbReference type="ChEBI" id="CHEBI:29985"/>
    </ligand>
</feature>
<dbReference type="Gene3D" id="3.60.20.40">
    <property type="match status" value="1"/>
</dbReference>
<evidence type="ECO:0000256" key="5">
    <source>
        <dbReference type="ARBA" id="ARBA00022801"/>
    </source>
</evidence>
<dbReference type="PRINTS" id="PR01210">
    <property type="entry name" value="GGTRANSPTASE"/>
</dbReference>
<comment type="caution">
    <text evidence="13">The sequence shown here is derived from an EMBL/GenBank/DDBJ whole genome shotgun (WGS) entry which is preliminary data.</text>
</comment>
<dbReference type="PANTHER" id="PTHR43199">
    <property type="entry name" value="GLUTATHIONE HYDROLASE"/>
    <property type="match status" value="1"/>
</dbReference>
<evidence type="ECO:0000256" key="7">
    <source>
        <dbReference type="ARBA" id="ARBA00023315"/>
    </source>
</evidence>
<evidence type="ECO:0000256" key="10">
    <source>
        <dbReference type="PIRSR" id="PIRSR600101-2"/>
    </source>
</evidence>
<dbReference type="EC" id="2.3.2.2" evidence="11"/>
<dbReference type="RefSeq" id="WP_108688601.1">
    <property type="nucleotide sequence ID" value="NZ_QCYK01000003.1"/>
</dbReference>
<evidence type="ECO:0000256" key="3">
    <source>
        <dbReference type="ARBA" id="ARBA00009381"/>
    </source>
</evidence>
<feature type="binding site" evidence="10">
    <location>
        <begin position="409"/>
        <end position="411"/>
    </location>
    <ligand>
        <name>L-glutamate</name>
        <dbReference type="ChEBI" id="CHEBI:29985"/>
    </ligand>
</feature>
<dbReference type="SUPFAM" id="SSF56235">
    <property type="entry name" value="N-terminal nucleophile aminohydrolases (Ntn hydrolases)"/>
    <property type="match status" value="1"/>
</dbReference>
<organism evidence="13 14">
    <name type="scientific">Chitinophaga parva</name>
    <dbReference type="NCBI Taxonomy" id="2169414"/>
    <lineage>
        <taxon>Bacteria</taxon>
        <taxon>Pseudomonadati</taxon>
        <taxon>Bacteroidota</taxon>
        <taxon>Chitinophagia</taxon>
        <taxon>Chitinophagales</taxon>
        <taxon>Chitinophagaceae</taxon>
        <taxon>Chitinophaga</taxon>
    </lineage>
</organism>
<sequence>MIRTTYCLLTTLLCASTTLAQSTNPFHYTLQKQITAQKAAVVCAHPLAASAGLRILRQGGNAIDAAIATQLALAVVYPAAGNIGGGGFLVAHLNTPVPEKKGRPSRRSTLTNISIDYREAAPSKASRDMYLDSAGNAISTLSLYGGMASGVPGTVAGLFAAHRYGKLPFATLIAPAIELAEKGFAITELEARDLNAAAKDFRRLNPYPTAFTKNTPWKAGDTLIQKDLAHTLRLIRDKGTAGFYEGETAQRLVATMQKGNGIISLADLKQYKAVERAPVMFNYHGYTILTMPLPSSGGIGIQQMLGMVEKYPLSAWGFQSLKSTQLMIEAERRAYADRAEFLGDPDFVQVPVAQLTSPAYLASRMQDYDSTKAGNSQLVKAGAPGHESMQTTHLCVMDAHGNAVSVTTTLNNGYGSRVVVEGAGFFLNDEMDDFSAKPGTPNMFGLVGTAANAIAPRKRMLSSMTPTIVLKNDQPYLVTGTPGGSTIITSVFQTIVNVLDFHLPLDKAVNAPKFHHQWLPDEVDLEKGFPDSTRLALKAMGYHLLPISQIGRTEAILANADGTLTAVGDHRGDDAAAGY</sequence>
<comment type="pathway">
    <text evidence="11">Sulfur metabolism; glutathione metabolism.</text>
</comment>
<keyword evidence="12" id="KW-0732">Signal</keyword>
<dbReference type="UniPathway" id="UPA00204"/>
<evidence type="ECO:0000256" key="6">
    <source>
        <dbReference type="ARBA" id="ARBA00023145"/>
    </source>
</evidence>
<comment type="catalytic activity">
    <reaction evidence="1 11">
        <text>an S-substituted glutathione + H2O = an S-substituted L-cysteinylglycine + L-glutamate</text>
        <dbReference type="Rhea" id="RHEA:59468"/>
        <dbReference type="ChEBI" id="CHEBI:15377"/>
        <dbReference type="ChEBI" id="CHEBI:29985"/>
        <dbReference type="ChEBI" id="CHEBI:90779"/>
        <dbReference type="ChEBI" id="CHEBI:143103"/>
        <dbReference type="EC" id="3.4.19.13"/>
    </reaction>
</comment>
<reference evidence="13 14" key="1">
    <citation type="submission" date="2018-04" db="EMBL/GenBank/DDBJ databases">
        <title>Chitinophaga fuyangensis sp. nov., isolated from soil in a chemical factory.</title>
        <authorList>
            <person name="Chen K."/>
        </authorList>
    </citation>
    <scope>NUCLEOTIDE SEQUENCE [LARGE SCALE GENOMIC DNA]</scope>
    <source>
        <strain evidence="13 14">LY-1</strain>
    </source>
</reference>
<evidence type="ECO:0000256" key="4">
    <source>
        <dbReference type="ARBA" id="ARBA00022679"/>
    </source>
</evidence>
<feature type="signal peptide" evidence="12">
    <location>
        <begin position="1"/>
        <end position="20"/>
    </location>
</feature>
<feature type="binding site" evidence="10">
    <location>
        <position position="118"/>
    </location>
    <ligand>
        <name>L-glutamate</name>
        <dbReference type="ChEBI" id="CHEBI:29985"/>
    </ligand>
</feature>
<evidence type="ECO:0000256" key="12">
    <source>
        <dbReference type="SAM" id="SignalP"/>
    </source>
</evidence>
<keyword evidence="14" id="KW-1185">Reference proteome</keyword>
<gene>
    <name evidence="13" type="primary">ggt</name>
    <name evidence="13" type="ORF">DCC81_20775</name>
</gene>
<feature type="active site" description="Nucleophile" evidence="9">
    <location>
        <position position="391"/>
    </location>
</feature>
<evidence type="ECO:0000256" key="8">
    <source>
        <dbReference type="ARBA" id="ARBA00047417"/>
    </source>
</evidence>
<keyword evidence="7 11" id="KW-0012">Acyltransferase</keyword>
<accession>A0A2T7BCQ3</accession>
<feature type="binding site" evidence="10">
    <location>
        <begin position="462"/>
        <end position="463"/>
    </location>
    <ligand>
        <name>L-glutamate</name>
        <dbReference type="ChEBI" id="CHEBI:29985"/>
    </ligand>
</feature>
<dbReference type="InterPro" id="IPR051792">
    <property type="entry name" value="GGT_bact"/>
</dbReference>
<evidence type="ECO:0000256" key="11">
    <source>
        <dbReference type="RuleBase" id="RU368036"/>
    </source>
</evidence>
<evidence type="ECO:0000313" key="13">
    <source>
        <dbReference type="EMBL" id="PUZ22857.1"/>
    </source>
</evidence>
<feature type="chain" id="PRO_5015476191" description="Glutathione hydrolase proenzyme" evidence="12">
    <location>
        <begin position="21"/>
        <end position="579"/>
    </location>
</feature>
<dbReference type="GO" id="GO:0006750">
    <property type="term" value="P:glutathione biosynthetic process"/>
    <property type="evidence" value="ECO:0007669"/>
    <property type="project" value="UniProtKB-KW"/>
</dbReference>
<comment type="catalytic activity">
    <reaction evidence="2 11">
        <text>glutathione + H2O = L-cysteinylglycine + L-glutamate</text>
        <dbReference type="Rhea" id="RHEA:28807"/>
        <dbReference type="ChEBI" id="CHEBI:15377"/>
        <dbReference type="ChEBI" id="CHEBI:29985"/>
        <dbReference type="ChEBI" id="CHEBI:57925"/>
        <dbReference type="ChEBI" id="CHEBI:61694"/>
        <dbReference type="EC" id="3.4.19.13"/>
    </reaction>
</comment>
<comment type="PTM">
    <text evidence="11">Cleaved by autocatalysis into a large and a small subunit.</text>
</comment>
<name>A0A2T7BCQ3_9BACT</name>
<dbReference type="InterPro" id="IPR043137">
    <property type="entry name" value="GGT_ssub_C"/>
</dbReference>
<feature type="binding site" evidence="10">
    <location>
        <position position="484"/>
    </location>
    <ligand>
        <name>L-glutamate</name>
        <dbReference type="ChEBI" id="CHEBI:29985"/>
    </ligand>
</feature>
<evidence type="ECO:0000313" key="14">
    <source>
        <dbReference type="Proteomes" id="UP000244450"/>
    </source>
</evidence>
<dbReference type="Proteomes" id="UP000244450">
    <property type="component" value="Unassembled WGS sequence"/>
</dbReference>
<evidence type="ECO:0000256" key="2">
    <source>
        <dbReference type="ARBA" id="ARBA00001089"/>
    </source>
</evidence>
<evidence type="ECO:0000256" key="1">
    <source>
        <dbReference type="ARBA" id="ARBA00001049"/>
    </source>
</evidence>
<dbReference type="GO" id="GO:0103068">
    <property type="term" value="F:leukotriene C4 gamma-glutamyl transferase activity"/>
    <property type="evidence" value="ECO:0007669"/>
    <property type="project" value="UniProtKB-EC"/>
</dbReference>
<dbReference type="GO" id="GO:0006751">
    <property type="term" value="P:glutathione catabolic process"/>
    <property type="evidence" value="ECO:0007669"/>
    <property type="project" value="UniProtKB-UniRule"/>
</dbReference>
<keyword evidence="4 11" id="KW-0808">Transferase</keyword>
<comment type="subunit">
    <text evidence="11">This enzyme consists of two polypeptide chains, which are synthesized in precursor form from a single polypeptide.</text>
</comment>
<dbReference type="NCBIfam" id="TIGR00066">
    <property type="entry name" value="g_glut_trans"/>
    <property type="match status" value="1"/>
</dbReference>
<dbReference type="EC" id="3.4.19.13" evidence="11"/>
<evidence type="ECO:0000256" key="9">
    <source>
        <dbReference type="PIRSR" id="PIRSR600101-1"/>
    </source>
</evidence>
<keyword evidence="6 11" id="KW-0865">Zymogen</keyword>
<dbReference type="GO" id="GO:0036374">
    <property type="term" value="F:glutathione hydrolase activity"/>
    <property type="evidence" value="ECO:0007669"/>
    <property type="project" value="UniProtKB-UniRule"/>
</dbReference>
<dbReference type="OrthoDB" id="9781342at2"/>
<dbReference type="InterPro" id="IPR029055">
    <property type="entry name" value="Ntn_hydrolases_N"/>
</dbReference>
<dbReference type="InterPro" id="IPR043138">
    <property type="entry name" value="GGT_lsub"/>
</dbReference>
<dbReference type="Gene3D" id="1.10.246.130">
    <property type="match status" value="1"/>
</dbReference>
<dbReference type="PANTHER" id="PTHR43199:SF1">
    <property type="entry name" value="GLUTATHIONE HYDROLASE PROENZYME"/>
    <property type="match status" value="1"/>
</dbReference>
<proteinExistence type="inferred from homology"/>
<dbReference type="EMBL" id="QCYK01000003">
    <property type="protein sequence ID" value="PUZ22857.1"/>
    <property type="molecule type" value="Genomic_DNA"/>
</dbReference>
<keyword evidence="5 11" id="KW-0378">Hydrolase</keyword>
<comment type="catalytic activity">
    <reaction evidence="8 11">
        <text>an N-terminal (5-L-glutamyl)-[peptide] + an alpha-amino acid = 5-L-glutamyl amino acid + an N-terminal L-alpha-aminoacyl-[peptide]</text>
        <dbReference type="Rhea" id="RHEA:23904"/>
        <dbReference type="Rhea" id="RHEA-COMP:9780"/>
        <dbReference type="Rhea" id="RHEA-COMP:9795"/>
        <dbReference type="ChEBI" id="CHEBI:77644"/>
        <dbReference type="ChEBI" id="CHEBI:78597"/>
        <dbReference type="ChEBI" id="CHEBI:78599"/>
        <dbReference type="ChEBI" id="CHEBI:78608"/>
        <dbReference type="EC" id="2.3.2.2"/>
    </reaction>
</comment>
<dbReference type="InterPro" id="IPR000101">
    <property type="entry name" value="GGT_peptidase"/>
</dbReference>
<keyword evidence="11" id="KW-0317">Glutathione biosynthesis</keyword>
<dbReference type="Pfam" id="PF01019">
    <property type="entry name" value="G_glu_transpept"/>
    <property type="match status" value="1"/>
</dbReference>